<reference evidence="1 2" key="1">
    <citation type="journal article" date="2018" name="New Phytol.">
        <title>Phylogenomics of Endogonaceae and evolution of mycorrhizas within Mucoromycota.</title>
        <authorList>
            <person name="Chang Y."/>
            <person name="Desiro A."/>
            <person name="Na H."/>
            <person name="Sandor L."/>
            <person name="Lipzen A."/>
            <person name="Clum A."/>
            <person name="Barry K."/>
            <person name="Grigoriev I.V."/>
            <person name="Martin F.M."/>
            <person name="Stajich J.E."/>
            <person name="Smith M.E."/>
            <person name="Bonito G."/>
            <person name="Spatafora J.W."/>
        </authorList>
    </citation>
    <scope>NUCLEOTIDE SEQUENCE [LARGE SCALE GENOMIC DNA]</scope>
    <source>
        <strain evidence="1 2">GMNB39</strain>
    </source>
</reference>
<evidence type="ECO:0000313" key="1">
    <source>
        <dbReference type="EMBL" id="RUP22869.1"/>
    </source>
</evidence>
<keyword evidence="2" id="KW-1185">Reference proteome</keyword>
<proteinExistence type="predicted"/>
<evidence type="ECO:0008006" key="3">
    <source>
        <dbReference type="Google" id="ProtNLM"/>
    </source>
</evidence>
<organism evidence="1 2">
    <name type="scientific">Jimgerdemannia flammicorona</name>
    <dbReference type="NCBI Taxonomy" id="994334"/>
    <lineage>
        <taxon>Eukaryota</taxon>
        <taxon>Fungi</taxon>
        <taxon>Fungi incertae sedis</taxon>
        <taxon>Mucoromycota</taxon>
        <taxon>Mucoromycotina</taxon>
        <taxon>Endogonomycetes</taxon>
        <taxon>Endogonales</taxon>
        <taxon>Endogonaceae</taxon>
        <taxon>Jimgerdemannia</taxon>
    </lineage>
</organism>
<dbReference type="OrthoDB" id="2611327at2759"/>
<sequence length="291" mass="33321">MKINRADFFYDQPATDAEIETFKKFLDTYEVGDIKIVDKTKFKNKSDTVRILVAGDVGSGLSKSFPMIISTGKTSFIKTLLRICGNQRESRLITTGWGLSSNETDTVTLKYYRLTETTRANYFICDSPGFPVTTIYQDVSMMTSHVKRFVDGYVRKGETILYPCSWFQRHFGIRYADSTMDAVIFIARPPLDIVGHEMCKLNNEKLMHLKRVRQELEKTLGDRPFFLVITATDSMAWATEEVCREILEVFDGSVFIVGKEEEGMCMPSVKVYTELISSIFASIEEYRLDHI</sequence>
<evidence type="ECO:0000313" key="2">
    <source>
        <dbReference type="Proteomes" id="UP000268093"/>
    </source>
</evidence>
<dbReference type="Proteomes" id="UP000268093">
    <property type="component" value="Unassembled WGS sequence"/>
</dbReference>
<dbReference type="AlphaFoldDB" id="A0A433BAR5"/>
<dbReference type="Gene3D" id="3.40.50.300">
    <property type="entry name" value="P-loop containing nucleotide triphosphate hydrolases"/>
    <property type="match status" value="1"/>
</dbReference>
<dbReference type="InterPro" id="IPR027417">
    <property type="entry name" value="P-loop_NTPase"/>
</dbReference>
<accession>A0A433BAR5</accession>
<name>A0A433BAR5_9FUNG</name>
<dbReference type="EMBL" id="RBNI01014223">
    <property type="protein sequence ID" value="RUP22869.1"/>
    <property type="molecule type" value="Genomic_DNA"/>
</dbReference>
<comment type="caution">
    <text evidence="1">The sequence shown here is derived from an EMBL/GenBank/DDBJ whole genome shotgun (WGS) entry which is preliminary data.</text>
</comment>
<gene>
    <name evidence="1" type="ORF">BC936DRAFT_139057</name>
</gene>
<protein>
    <recommendedName>
        <fullName evidence="3">G domain-containing protein</fullName>
    </recommendedName>
</protein>